<dbReference type="Proteomes" id="UP000296049">
    <property type="component" value="Unassembled WGS sequence"/>
</dbReference>
<organism evidence="2 3">
    <name type="scientific">Anas platyrhynchos</name>
    <name type="common">Mallard</name>
    <name type="synonym">Anas boschas</name>
    <dbReference type="NCBI Taxonomy" id="8839"/>
    <lineage>
        <taxon>Eukaryota</taxon>
        <taxon>Metazoa</taxon>
        <taxon>Chordata</taxon>
        <taxon>Craniata</taxon>
        <taxon>Vertebrata</taxon>
        <taxon>Euteleostomi</taxon>
        <taxon>Archelosauria</taxon>
        <taxon>Archosauria</taxon>
        <taxon>Dinosauria</taxon>
        <taxon>Saurischia</taxon>
        <taxon>Theropoda</taxon>
        <taxon>Coelurosauria</taxon>
        <taxon>Aves</taxon>
        <taxon>Neognathae</taxon>
        <taxon>Galloanserae</taxon>
        <taxon>Anseriformes</taxon>
        <taxon>Anatidae</taxon>
        <taxon>Anatinae</taxon>
        <taxon>Anas</taxon>
    </lineage>
</organism>
<gene>
    <name evidence="2" type="ORF">Anapl_01470</name>
</gene>
<protein>
    <submittedName>
        <fullName evidence="2">Uncharacterized protein</fullName>
    </submittedName>
</protein>
<evidence type="ECO:0000256" key="1">
    <source>
        <dbReference type="SAM" id="Phobius"/>
    </source>
</evidence>
<sequence>MRKTRVRLLLLEALAMQTEIGFEVAVLHRYKKKNFRTLFWSLALLGLLAQSAGTVGNVVLIPPAFGPCGGRVNSAVVNKGEVMLPALHSDPGVAAFVPRSMGIALRGPPQNRELISARAGGEWQRPGPCRGDAAAPPR</sequence>
<evidence type="ECO:0000313" key="3">
    <source>
        <dbReference type="Proteomes" id="UP000296049"/>
    </source>
</evidence>
<dbReference type="EMBL" id="KB742459">
    <property type="protein sequence ID" value="EOB08303.1"/>
    <property type="molecule type" value="Genomic_DNA"/>
</dbReference>
<keyword evidence="3" id="KW-1185">Reference proteome</keyword>
<evidence type="ECO:0000313" key="2">
    <source>
        <dbReference type="EMBL" id="EOB08303.1"/>
    </source>
</evidence>
<feature type="transmembrane region" description="Helical" evidence="1">
    <location>
        <begin position="37"/>
        <end position="61"/>
    </location>
</feature>
<keyword evidence="1" id="KW-0472">Membrane</keyword>
<keyword evidence="1" id="KW-1133">Transmembrane helix</keyword>
<dbReference type="AlphaFoldDB" id="R0M6P8"/>
<reference evidence="3" key="1">
    <citation type="journal article" date="2013" name="Nat. Genet.">
        <title>The duck genome and transcriptome provide insight into an avian influenza virus reservoir species.</title>
        <authorList>
            <person name="Huang Y."/>
            <person name="Li Y."/>
            <person name="Burt D.W."/>
            <person name="Chen H."/>
            <person name="Zhang Y."/>
            <person name="Qian W."/>
            <person name="Kim H."/>
            <person name="Gan S."/>
            <person name="Zhao Y."/>
            <person name="Li J."/>
            <person name="Yi K."/>
            <person name="Feng H."/>
            <person name="Zhu P."/>
            <person name="Li B."/>
            <person name="Liu Q."/>
            <person name="Fairley S."/>
            <person name="Magor K.E."/>
            <person name="Du Z."/>
            <person name="Hu X."/>
            <person name="Goodman L."/>
            <person name="Tafer H."/>
            <person name="Vignal A."/>
            <person name="Lee T."/>
            <person name="Kim K.W."/>
            <person name="Sheng Z."/>
            <person name="An Y."/>
            <person name="Searle S."/>
            <person name="Herrero J."/>
            <person name="Groenen M.A."/>
            <person name="Crooijmans R.P."/>
            <person name="Faraut T."/>
            <person name="Cai Q."/>
            <person name="Webster R.G."/>
            <person name="Aldridge J.R."/>
            <person name="Warren W.C."/>
            <person name="Bartschat S."/>
            <person name="Kehr S."/>
            <person name="Marz M."/>
            <person name="Stadler P.F."/>
            <person name="Smith J."/>
            <person name="Kraus R.H."/>
            <person name="Zhao Y."/>
            <person name="Ren L."/>
            <person name="Fei J."/>
            <person name="Morisson M."/>
            <person name="Kaiser P."/>
            <person name="Griffin D.K."/>
            <person name="Rao M."/>
            <person name="Pitel F."/>
            <person name="Wang J."/>
            <person name="Li N."/>
        </authorList>
    </citation>
    <scope>NUCLEOTIDE SEQUENCE [LARGE SCALE GENOMIC DNA]</scope>
</reference>
<accession>R0M6P8</accession>
<keyword evidence="1" id="KW-0812">Transmembrane</keyword>
<proteinExistence type="predicted"/>
<name>R0M6P8_ANAPL</name>